<dbReference type="Gene3D" id="2.60.120.10">
    <property type="entry name" value="Jelly Rolls"/>
    <property type="match status" value="1"/>
</dbReference>
<proteinExistence type="predicted"/>
<dbReference type="STRING" id="306540.SAMN05421839_1489"/>
<dbReference type="SMART" id="SM00342">
    <property type="entry name" value="HTH_ARAC"/>
    <property type="match status" value="1"/>
</dbReference>
<dbReference type="AlphaFoldDB" id="A0A1I5SNC2"/>
<dbReference type="PROSITE" id="PS00041">
    <property type="entry name" value="HTH_ARAC_FAMILY_1"/>
    <property type="match status" value="1"/>
</dbReference>
<dbReference type="InterPro" id="IPR037923">
    <property type="entry name" value="HTH-like"/>
</dbReference>
<dbReference type="InterPro" id="IPR003313">
    <property type="entry name" value="AraC-bd"/>
</dbReference>
<dbReference type="GO" id="GO:0043565">
    <property type="term" value="F:sequence-specific DNA binding"/>
    <property type="evidence" value="ECO:0007669"/>
    <property type="project" value="InterPro"/>
</dbReference>
<reference evidence="5 8" key="2">
    <citation type="submission" date="2019-07" db="EMBL/GenBank/DDBJ databases">
        <title>Whole genome shotgun sequence of Halolactibacillus halophilus NBRC 100868.</title>
        <authorList>
            <person name="Hosoyama A."/>
            <person name="Uohara A."/>
            <person name="Ohji S."/>
            <person name="Ichikawa N."/>
        </authorList>
    </citation>
    <scope>NUCLEOTIDE SEQUENCE [LARGE SCALE GENOMIC DNA]</scope>
    <source>
        <strain evidence="5 8">NBRC 100868</strain>
    </source>
</reference>
<dbReference type="RefSeq" id="WP_089833719.1">
    <property type="nucleotide sequence ID" value="NZ_BJWI01000048.1"/>
</dbReference>
<evidence type="ECO:0000256" key="3">
    <source>
        <dbReference type="ARBA" id="ARBA00023163"/>
    </source>
</evidence>
<dbReference type="Gene3D" id="1.10.10.60">
    <property type="entry name" value="Homeodomain-like"/>
    <property type="match status" value="2"/>
</dbReference>
<dbReference type="SUPFAM" id="SSF46689">
    <property type="entry name" value="Homeodomain-like"/>
    <property type="match status" value="2"/>
</dbReference>
<dbReference type="PANTHER" id="PTHR43280">
    <property type="entry name" value="ARAC-FAMILY TRANSCRIPTIONAL REGULATOR"/>
    <property type="match status" value="1"/>
</dbReference>
<evidence type="ECO:0000313" key="5">
    <source>
        <dbReference type="EMBL" id="GEM02627.1"/>
    </source>
</evidence>
<evidence type="ECO:0000259" key="4">
    <source>
        <dbReference type="PROSITE" id="PS01124"/>
    </source>
</evidence>
<accession>A0A1I5SNC2</accession>
<dbReference type="Pfam" id="PF02311">
    <property type="entry name" value="AraC_binding"/>
    <property type="match status" value="1"/>
</dbReference>
<dbReference type="PROSITE" id="PS01124">
    <property type="entry name" value="HTH_ARAC_FAMILY_2"/>
    <property type="match status" value="1"/>
</dbReference>
<evidence type="ECO:0000256" key="2">
    <source>
        <dbReference type="ARBA" id="ARBA00023125"/>
    </source>
</evidence>
<evidence type="ECO:0000313" key="8">
    <source>
        <dbReference type="Proteomes" id="UP000321547"/>
    </source>
</evidence>
<dbReference type="InterPro" id="IPR014710">
    <property type="entry name" value="RmlC-like_jellyroll"/>
</dbReference>
<dbReference type="Pfam" id="PF12833">
    <property type="entry name" value="HTH_18"/>
    <property type="match status" value="1"/>
</dbReference>
<keyword evidence="3" id="KW-0804">Transcription</keyword>
<dbReference type="SUPFAM" id="SSF51215">
    <property type="entry name" value="Regulatory protein AraC"/>
    <property type="match status" value="1"/>
</dbReference>
<dbReference type="InterPro" id="IPR018062">
    <property type="entry name" value="HTH_AraC-typ_CS"/>
</dbReference>
<dbReference type="EMBL" id="FOXC01000048">
    <property type="protein sequence ID" value="SFP72215.1"/>
    <property type="molecule type" value="Genomic_DNA"/>
</dbReference>
<dbReference type="PANTHER" id="PTHR43280:SF2">
    <property type="entry name" value="HTH-TYPE TRANSCRIPTIONAL REGULATOR EXSA"/>
    <property type="match status" value="1"/>
</dbReference>
<gene>
    <name evidence="5" type="ORF">HHA03_21590</name>
    <name evidence="6" type="ORF">SAMN05421839_1489</name>
</gene>
<dbReference type="OrthoDB" id="345364at2"/>
<name>A0A1I5SNC2_9BACI</name>
<feature type="domain" description="HTH araC/xylS-type" evidence="4">
    <location>
        <begin position="155"/>
        <end position="253"/>
    </location>
</feature>
<organism evidence="6 7">
    <name type="scientific">Halolactibacillus halophilus</name>
    <dbReference type="NCBI Taxonomy" id="306540"/>
    <lineage>
        <taxon>Bacteria</taxon>
        <taxon>Bacillati</taxon>
        <taxon>Bacillota</taxon>
        <taxon>Bacilli</taxon>
        <taxon>Bacillales</taxon>
        <taxon>Bacillaceae</taxon>
        <taxon>Halolactibacillus</taxon>
    </lineage>
</organism>
<evidence type="ECO:0000256" key="1">
    <source>
        <dbReference type="ARBA" id="ARBA00023015"/>
    </source>
</evidence>
<keyword evidence="2" id="KW-0238">DNA-binding</keyword>
<keyword evidence="1" id="KW-0805">Transcription regulation</keyword>
<evidence type="ECO:0000313" key="6">
    <source>
        <dbReference type="EMBL" id="SFP72215.1"/>
    </source>
</evidence>
<dbReference type="InterPro" id="IPR009057">
    <property type="entry name" value="Homeodomain-like_sf"/>
</dbReference>
<dbReference type="EMBL" id="BJWI01000048">
    <property type="protein sequence ID" value="GEM02627.1"/>
    <property type="molecule type" value="Genomic_DNA"/>
</dbReference>
<sequence length="254" mass="29825">MNIDHCSYSSHTDGYHDLRREGFDYFLIRVQIEGRGEATVQNKTYQLEQGSIIFVPPGVHYELTIVPNQLSGDYHLLVTGDWLEHWWEKLDRPNFAALSSTNTIVTLWRLLSTEKLRPSHEQNHALNTHLFKSIMLMIEAEINARHSIQRPFIVTRMMRYIEEHALEPLTLENVANEVDLSVSRASHLFKHHTDTTMIQYAQHIKLEAAINQMKYTNMTLEQIAFMCGFGNYPYFHRLFTRTYQLSPSQYRKSH</sequence>
<evidence type="ECO:0000313" key="7">
    <source>
        <dbReference type="Proteomes" id="UP000242243"/>
    </source>
</evidence>
<protein>
    <submittedName>
        <fullName evidence="5 6">AraC family transcriptional regulator</fullName>
    </submittedName>
</protein>
<dbReference type="InterPro" id="IPR018060">
    <property type="entry name" value="HTH_AraC"/>
</dbReference>
<dbReference type="Proteomes" id="UP000242243">
    <property type="component" value="Unassembled WGS sequence"/>
</dbReference>
<dbReference type="Proteomes" id="UP000321547">
    <property type="component" value="Unassembled WGS sequence"/>
</dbReference>
<keyword evidence="8" id="KW-1185">Reference proteome</keyword>
<dbReference type="GO" id="GO:0003700">
    <property type="term" value="F:DNA-binding transcription factor activity"/>
    <property type="evidence" value="ECO:0007669"/>
    <property type="project" value="InterPro"/>
</dbReference>
<reference evidence="6 7" key="1">
    <citation type="submission" date="2016-10" db="EMBL/GenBank/DDBJ databases">
        <authorList>
            <person name="de Groot N.N."/>
        </authorList>
    </citation>
    <scope>NUCLEOTIDE SEQUENCE [LARGE SCALE GENOMIC DNA]</scope>
    <source>
        <strain evidence="6 7">DSM 17073</strain>
    </source>
</reference>